<evidence type="ECO:0000313" key="7">
    <source>
        <dbReference type="EMBL" id="MFC3913770.1"/>
    </source>
</evidence>
<evidence type="ECO:0000256" key="3">
    <source>
        <dbReference type="ARBA" id="ARBA00023125"/>
    </source>
</evidence>
<dbReference type="RefSeq" id="WP_377152176.1">
    <property type="nucleotide sequence ID" value="NZ_JBHSAF010000014.1"/>
</dbReference>
<evidence type="ECO:0000313" key="8">
    <source>
        <dbReference type="Proteomes" id="UP001595692"/>
    </source>
</evidence>
<comment type="similarity">
    <text evidence="1">Belongs to the LysR transcriptional regulatory family.</text>
</comment>
<evidence type="ECO:0000256" key="5">
    <source>
        <dbReference type="SAM" id="MobiDB-lite"/>
    </source>
</evidence>
<dbReference type="Pfam" id="PF03466">
    <property type="entry name" value="LysR_substrate"/>
    <property type="match status" value="1"/>
</dbReference>
<keyword evidence="3" id="KW-0238">DNA-binding</keyword>
<evidence type="ECO:0000259" key="6">
    <source>
        <dbReference type="PROSITE" id="PS50931"/>
    </source>
</evidence>
<feature type="domain" description="HTH lysR-type" evidence="6">
    <location>
        <begin position="7"/>
        <end position="63"/>
    </location>
</feature>
<dbReference type="Proteomes" id="UP001595692">
    <property type="component" value="Unassembled WGS sequence"/>
</dbReference>
<feature type="compositionally biased region" description="Low complexity" evidence="5">
    <location>
        <begin position="298"/>
        <end position="311"/>
    </location>
</feature>
<evidence type="ECO:0000256" key="1">
    <source>
        <dbReference type="ARBA" id="ARBA00009437"/>
    </source>
</evidence>
<sequence>MFRPKSTLEQWRIFQAVVEFGGYAQAAEKLNKSQSSLNHAVAKLQLTLGVALLEVRGRKAFLTEEGEVFLRRAKQLTQQMEELELLAFNIHQGWEAEVAIAIELVHPRPLLNRALQHYYPKSRGTQLLLTDTVLTGSQEAIIERQADIVITGIVPKGYLGEPLSEITMLPVCHPLHPLAQIQNELTQSDLSHQLQIVIRDTGKEPQEVSGWLKADQRWTVNNFHEAIGVLLSGLGFAWLPQHLIDPLLQQGRLAQLALTESSARKFFTHLVIPNPEHLGPSARLLVDCIRNSHKSLATTTGSGTGSSVGSTLDPAHVP</sequence>
<dbReference type="SUPFAM" id="SSF46785">
    <property type="entry name" value="Winged helix' DNA-binding domain"/>
    <property type="match status" value="1"/>
</dbReference>
<gene>
    <name evidence="7" type="ORF">ACFOSS_09860</name>
</gene>
<dbReference type="Pfam" id="PF00126">
    <property type="entry name" value="HTH_1"/>
    <property type="match status" value="1"/>
</dbReference>
<reference evidence="8" key="1">
    <citation type="journal article" date="2019" name="Int. J. Syst. Evol. Microbiol.">
        <title>The Global Catalogue of Microorganisms (GCM) 10K type strain sequencing project: providing services to taxonomists for standard genome sequencing and annotation.</title>
        <authorList>
            <consortium name="The Broad Institute Genomics Platform"/>
            <consortium name="The Broad Institute Genome Sequencing Center for Infectious Disease"/>
            <person name="Wu L."/>
            <person name="Ma J."/>
        </authorList>
    </citation>
    <scope>NUCLEOTIDE SEQUENCE [LARGE SCALE GENOMIC DNA]</scope>
    <source>
        <strain evidence="8">CCUG 54939</strain>
    </source>
</reference>
<comment type="caution">
    <text evidence="7">The sequence shown here is derived from an EMBL/GenBank/DDBJ whole genome shotgun (WGS) entry which is preliminary data.</text>
</comment>
<dbReference type="SUPFAM" id="SSF53850">
    <property type="entry name" value="Periplasmic binding protein-like II"/>
    <property type="match status" value="1"/>
</dbReference>
<dbReference type="InterPro" id="IPR000847">
    <property type="entry name" value="LysR_HTH_N"/>
</dbReference>
<keyword evidence="4" id="KW-0804">Transcription</keyword>
<keyword evidence="8" id="KW-1185">Reference proteome</keyword>
<protein>
    <submittedName>
        <fullName evidence="7">LysR family transcriptional regulator</fullName>
    </submittedName>
</protein>
<organism evidence="7 8">
    <name type="scientific">Pseudaeromonas sharmana</name>
    <dbReference type="NCBI Taxonomy" id="328412"/>
    <lineage>
        <taxon>Bacteria</taxon>
        <taxon>Pseudomonadati</taxon>
        <taxon>Pseudomonadota</taxon>
        <taxon>Gammaproteobacteria</taxon>
        <taxon>Aeromonadales</taxon>
        <taxon>Aeromonadaceae</taxon>
        <taxon>Pseudaeromonas</taxon>
    </lineage>
</organism>
<keyword evidence="2" id="KW-0805">Transcription regulation</keyword>
<dbReference type="PANTHER" id="PTHR30126:SF88">
    <property type="entry name" value="TRANSCRIPTIONAL REGULATOR-RELATED"/>
    <property type="match status" value="1"/>
</dbReference>
<accession>A0ABV8CNK0</accession>
<dbReference type="Gene3D" id="3.40.190.290">
    <property type="match status" value="1"/>
</dbReference>
<dbReference type="Gene3D" id="1.10.10.10">
    <property type="entry name" value="Winged helix-like DNA-binding domain superfamily/Winged helix DNA-binding domain"/>
    <property type="match status" value="1"/>
</dbReference>
<name>A0ABV8CNK0_9GAMM</name>
<feature type="region of interest" description="Disordered" evidence="5">
    <location>
        <begin position="296"/>
        <end position="318"/>
    </location>
</feature>
<dbReference type="InterPro" id="IPR036388">
    <property type="entry name" value="WH-like_DNA-bd_sf"/>
</dbReference>
<dbReference type="PANTHER" id="PTHR30126">
    <property type="entry name" value="HTH-TYPE TRANSCRIPTIONAL REGULATOR"/>
    <property type="match status" value="1"/>
</dbReference>
<dbReference type="InterPro" id="IPR005119">
    <property type="entry name" value="LysR_subst-bd"/>
</dbReference>
<dbReference type="EMBL" id="JBHSAF010000014">
    <property type="protein sequence ID" value="MFC3913770.1"/>
    <property type="molecule type" value="Genomic_DNA"/>
</dbReference>
<dbReference type="PROSITE" id="PS50931">
    <property type="entry name" value="HTH_LYSR"/>
    <property type="match status" value="1"/>
</dbReference>
<dbReference type="InterPro" id="IPR036390">
    <property type="entry name" value="WH_DNA-bd_sf"/>
</dbReference>
<evidence type="ECO:0000256" key="4">
    <source>
        <dbReference type="ARBA" id="ARBA00023163"/>
    </source>
</evidence>
<evidence type="ECO:0000256" key="2">
    <source>
        <dbReference type="ARBA" id="ARBA00023015"/>
    </source>
</evidence>
<proteinExistence type="inferred from homology"/>